<protein>
    <submittedName>
        <fullName evidence="8">Response regulator transcription factor</fullName>
    </submittedName>
</protein>
<evidence type="ECO:0000256" key="1">
    <source>
        <dbReference type="ARBA" id="ARBA00022553"/>
    </source>
</evidence>
<feature type="domain" description="Response regulatory" evidence="7">
    <location>
        <begin position="12"/>
        <end position="130"/>
    </location>
</feature>
<dbReference type="InterPro" id="IPR016032">
    <property type="entry name" value="Sig_transdc_resp-reg_C-effctor"/>
</dbReference>
<dbReference type="InterPro" id="IPR001789">
    <property type="entry name" value="Sig_transdc_resp-reg_receiver"/>
</dbReference>
<dbReference type="SMART" id="SM00421">
    <property type="entry name" value="HTH_LUXR"/>
    <property type="match status" value="1"/>
</dbReference>
<dbReference type="InterPro" id="IPR000792">
    <property type="entry name" value="Tscrpt_reg_LuxR_C"/>
</dbReference>
<keyword evidence="3" id="KW-0238">DNA-binding</keyword>
<dbReference type="Pfam" id="PF00072">
    <property type="entry name" value="Response_reg"/>
    <property type="match status" value="1"/>
</dbReference>
<evidence type="ECO:0000256" key="4">
    <source>
        <dbReference type="ARBA" id="ARBA00023163"/>
    </source>
</evidence>
<keyword evidence="9" id="KW-1185">Reference proteome</keyword>
<gene>
    <name evidence="8" type="ORF">GCM10009742_26460</name>
</gene>
<dbReference type="SUPFAM" id="SSF46894">
    <property type="entry name" value="C-terminal effector domain of the bipartite response regulators"/>
    <property type="match status" value="1"/>
</dbReference>
<dbReference type="Gene3D" id="3.40.50.2300">
    <property type="match status" value="1"/>
</dbReference>
<dbReference type="SUPFAM" id="SSF52172">
    <property type="entry name" value="CheY-like"/>
    <property type="match status" value="1"/>
</dbReference>
<dbReference type="EMBL" id="BAAAND010000004">
    <property type="protein sequence ID" value="GAA1580677.1"/>
    <property type="molecule type" value="Genomic_DNA"/>
</dbReference>
<comment type="caution">
    <text evidence="8">The sequence shown here is derived from an EMBL/GenBank/DDBJ whole genome shotgun (WGS) entry which is preliminary data.</text>
</comment>
<evidence type="ECO:0000313" key="8">
    <source>
        <dbReference type="EMBL" id="GAA1580677.1"/>
    </source>
</evidence>
<name>A0ABP4PHD8_9ACTN</name>
<dbReference type="Proteomes" id="UP001500190">
    <property type="component" value="Unassembled WGS sequence"/>
</dbReference>
<dbReference type="InterPro" id="IPR011006">
    <property type="entry name" value="CheY-like_superfamily"/>
</dbReference>
<evidence type="ECO:0000259" key="7">
    <source>
        <dbReference type="PROSITE" id="PS50110"/>
    </source>
</evidence>
<dbReference type="SMART" id="SM00448">
    <property type="entry name" value="REC"/>
    <property type="match status" value="1"/>
</dbReference>
<sequence length="225" mass="24164">MTAVDDGSAPVRVLVCDDQALIRTGFATIIDAQPDLEIVGECADGRAAVELAGRLRPDVVVMDVRMPVMDGIEATRQLAGTGVAHPVKVLVVTTFNLDEYVYEALRAGASGFLLKDAPPAQLLHGIRTVATGVALLAPEVTRQLVGRYAARIRPNQGTPEDVPLTARELAVLRLIADGQSNSEIAATLVISHETVKTYVSRILTKLDLRDRVQAVVYAYRRGLVS</sequence>
<keyword evidence="2" id="KW-0805">Transcription regulation</keyword>
<dbReference type="CDD" id="cd06170">
    <property type="entry name" value="LuxR_C_like"/>
    <property type="match status" value="1"/>
</dbReference>
<proteinExistence type="predicted"/>
<evidence type="ECO:0000259" key="6">
    <source>
        <dbReference type="PROSITE" id="PS50043"/>
    </source>
</evidence>
<dbReference type="PROSITE" id="PS50043">
    <property type="entry name" value="HTH_LUXR_2"/>
    <property type="match status" value="1"/>
</dbReference>
<evidence type="ECO:0000313" key="9">
    <source>
        <dbReference type="Proteomes" id="UP001500190"/>
    </source>
</evidence>
<dbReference type="PANTHER" id="PTHR43214:SF24">
    <property type="entry name" value="TRANSCRIPTIONAL REGULATORY PROTEIN NARL-RELATED"/>
    <property type="match status" value="1"/>
</dbReference>
<evidence type="ECO:0000256" key="3">
    <source>
        <dbReference type="ARBA" id="ARBA00023125"/>
    </source>
</evidence>
<keyword evidence="4" id="KW-0804">Transcription</keyword>
<dbReference type="PANTHER" id="PTHR43214">
    <property type="entry name" value="TWO-COMPONENT RESPONSE REGULATOR"/>
    <property type="match status" value="1"/>
</dbReference>
<accession>A0ABP4PHD8</accession>
<dbReference type="RefSeq" id="WP_344190620.1">
    <property type="nucleotide sequence ID" value="NZ_BAAAND010000004.1"/>
</dbReference>
<feature type="domain" description="HTH luxR-type" evidence="6">
    <location>
        <begin position="157"/>
        <end position="222"/>
    </location>
</feature>
<keyword evidence="1 5" id="KW-0597">Phosphoprotein</keyword>
<dbReference type="CDD" id="cd17535">
    <property type="entry name" value="REC_NarL-like"/>
    <property type="match status" value="1"/>
</dbReference>
<feature type="modified residue" description="4-aspartylphosphate" evidence="5">
    <location>
        <position position="63"/>
    </location>
</feature>
<dbReference type="PROSITE" id="PS50110">
    <property type="entry name" value="RESPONSE_REGULATORY"/>
    <property type="match status" value="1"/>
</dbReference>
<dbReference type="PROSITE" id="PS00622">
    <property type="entry name" value="HTH_LUXR_1"/>
    <property type="match status" value="1"/>
</dbReference>
<dbReference type="InterPro" id="IPR058245">
    <property type="entry name" value="NreC/VraR/RcsB-like_REC"/>
</dbReference>
<reference evidence="9" key="1">
    <citation type="journal article" date="2019" name="Int. J. Syst. Evol. Microbiol.">
        <title>The Global Catalogue of Microorganisms (GCM) 10K type strain sequencing project: providing services to taxonomists for standard genome sequencing and annotation.</title>
        <authorList>
            <consortium name="The Broad Institute Genomics Platform"/>
            <consortium name="The Broad Institute Genome Sequencing Center for Infectious Disease"/>
            <person name="Wu L."/>
            <person name="Ma J."/>
        </authorList>
    </citation>
    <scope>NUCLEOTIDE SEQUENCE [LARGE SCALE GENOMIC DNA]</scope>
    <source>
        <strain evidence="9">JCM 14304</strain>
    </source>
</reference>
<organism evidence="8 9">
    <name type="scientific">Kribbella karoonensis</name>
    <dbReference type="NCBI Taxonomy" id="324851"/>
    <lineage>
        <taxon>Bacteria</taxon>
        <taxon>Bacillati</taxon>
        <taxon>Actinomycetota</taxon>
        <taxon>Actinomycetes</taxon>
        <taxon>Propionibacteriales</taxon>
        <taxon>Kribbellaceae</taxon>
        <taxon>Kribbella</taxon>
    </lineage>
</organism>
<evidence type="ECO:0000256" key="2">
    <source>
        <dbReference type="ARBA" id="ARBA00023015"/>
    </source>
</evidence>
<dbReference type="InterPro" id="IPR039420">
    <property type="entry name" value="WalR-like"/>
</dbReference>
<dbReference type="PRINTS" id="PR00038">
    <property type="entry name" value="HTHLUXR"/>
</dbReference>
<evidence type="ECO:0000256" key="5">
    <source>
        <dbReference type="PROSITE-ProRule" id="PRU00169"/>
    </source>
</evidence>
<dbReference type="Pfam" id="PF00196">
    <property type="entry name" value="GerE"/>
    <property type="match status" value="1"/>
</dbReference>